<dbReference type="Pfam" id="PF01037">
    <property type="entry name" value="AsnC_trans_reg"/>
    <property type="match status" value="1"/>
</dbReference>
<dbReference type="Gene3D" id="1.10.10.10">
    <property type="entry name" value="Winged helix-like DNA-binding domain superfamily/Winged helix DNA-binding domain"/>
    <property type="match status" value="1"/>
</dbReference>
<gene>
    <name evidence="2" type="primary">asnC</name>
    <name evidence="2" type="ORF">GCM10011492_40820</name>
</gene>
<evidence type="ECO:0000313" key="3">
    <source>
        <dbReference type="Proteomes" id="UP000636793"/>
    </source>
</evidence>
<proteinExistence type="predicted"/>
<evidence type="ECO:0000259" key="1">
    <source>
        <dbReference type="Pfam" id="PF01037"/>
    </source>
</evidence>
<dbReference type="InterPro" id="IPR019887">
    <property type="entry name" value="Tscrpt_reg_AsnC/Lrp_C"/>
</dbReference>
<name>A0A916TI95_9MICO</name>
<dbReference type="InterPro" id="IPR036388">
    <property type="entry name" value="WH-like_DNA-bd_sf"/>
</dbReference>
<dbReference type="SMART" id="SM00344">
    <property type="entry name" value="HTH_ASNC"/>
    <property type="match status" value="1"/>
</dbReference>
<dbReference type="Gene3D" id="3.30.70.920">
    <property type="match status" value="1"/>
</dbReference>
<dbReference type="EMBL" id="BMHI01000007">
    <property type="protein sequence ID" value="GGB45527.1"/>
    <property type="molecule type" value="Genomic_DNA"/>
</dbReference>
<keyword evidence="3" id="KW-1185">Reference proteome</keyword>
<dbReference type="GO" id="GO:0043565">
    <property type="term" value="F:sequence-specific DNA binding"/>
    <property type="evidence" value="ECO:0007669"/>
    <property type="project" value="TreeGrafter"/>
</dbReference>
<reference evidence="2" key="2">
    <citation type="submission" date="2020-09" db="EMBL/GenBank/DDBJ databases">
        <authorList>
            <person name="Sun Q."/>
            <person name="Zhou Y."/>
        </authorList>
    </citation>
    <scope>NUCLEOTIDE SEQUENCE</scope>
    <source>
        <strain evidence="2">CGMCC 1.15085</strain>
    </source>
</reference>
<dbReference type="InterPro" id="IPR011008">
    <property type="entry name" value="Dimeric_a/b-barrel"/>
</dbReference>
<dbReference type="AlphaFoldDB" id="A0A916TI95"/>
<reference evidence="2" key="1">
    <citation type="journal article" date="2014" name="Int. J. Syst. Evol. Microbiol.">
        <title>Complete genome sequence of Corynebacterium casei LMG S-19264T (=DSM 44701T), isolated from a smear-ripened cheese.</title>
        <authorList>
            <consortium name="US DOE Joint Genome Institute (JGI-PGF)"/>
            <person name="Walter F."/>
            <person name="Albersmeier A."/>
            <person name="Kalinowski J."/>
            <person name="Ruckert C."/>
        </authorList>
    </citation>
    <scope>NUCLEOTIDE SEQUENCE</scope>
    <source>
        <strain evidence="2">CGMCC 1.15085</strain>
    </source>
</reference>
<dbReference type="InterPro" id="IPR019888">
    <property type="entry name" value="Tscrpt_reg_AsnC-like"/>
</dbReference>
<sequence length="301" mass="32527">MLAVSEQTVARRYRRLLSSGAARVIGFVDAEPFGRQNWMLHLSCRPDSALNIGRAVAGRRDVQWVAVMSGGTQVDCVLRPRSIDEQDQLLLRQLPRTAQITGIEASSVLHVYRGSTTKDWRLGPDFLSAEEEQRLVGGTPAPSGRSVELTASDEPLVQALMVDGRATYADLRSASDGMTEAQVRRRVTELREAGALYFDVDIDERQFGLALSAQLHLTVAPSHLHAVGEAVGAHPAVRFCGATSGPTSITANVAAPDTESIYRFVSEEVGRLEGVAQVQVALVSRILKRAGAVVERDRGGS</sequence>
<organism evidence="2 3">
    <name type="scientific">Flexivirga endophytica</name>
    <dbReference type="NCBI Taxonomy" id="1849103"/>
    <lineage>
        <taxon>Bacteria</taxon>
        <taxon>Bacillati</taxon>
        <taxon>Actinomycetota</taxon>
        <taxon>Actinomycetes</taxon>
        <taxon>Micrococcales</taxon>
        <taxon>Dermacoccaceae</taxon>
        <taxon>Flexivirga</taxon>
    </lineage>
</organism>
<protein>
    <submittedName>
        <fullName evidence="2">AsnC family transcriptional regulator</fullName>
    </submittedName>
</protein>
<comment type="caution">
    <text evidence="2">The sequence shown here is derived from an EMBL/GenBank/DDBJ whole genome shotgun (WGS) entry which is preliminary data.</text>
</comment>
<feature type="domain" description="Transcription regulator AsnC/Lrp ligand binding" evidence="1">
    <location>
        <begin position="216"/>
        <end position="284"/>
    </location>
</feature>
<dbReference type="PANTHER" id="PTHR30154:SF34">
    <property type="entry name" value="TRANSCRIPTIONAL REGULATOR AZLB"/>
    <property type="match status" value="1"/>
</dbReference>
<dbReference type="PANTHER" id="PTHR30154">
    <property type="entry name" value="LEUCINE-RESPONSIVE REGULATORY PROTEIN"/>
    <property type="match status" value="1"/>
</dbReference>
<dbReference type="SUPFAM" id="SSF54909">
    <property type="entry name" value="Dimeric alpha+beta barrel"/>
    <property type="match status" value="1"/>
</dbReference>
<dbReference type="Proteomes" id="UP000636793">
    <property type="component" value="Unassembled WGS sequence"/>
</dbReference>
<accession>A0A916TI95</accession>
<dbReference type="GO" id="GO:0005829">
    <property type="term" value="C:cytosol"/>
    <property type="evidence" value="ECO:0007669"/>
    <property type="project" value="TreeGrafter"/>
</dbReference>
<evidence type="ECO:0000313" key="2">
    <source>
        <dbReference type="EMBL" id="GGB45527.1"/>
    </source>
</evidence>
<dbReference type="GO" id="GO:0043200">
    <property type="term" value="P:response to amino acid"/>
    <property type="evidence" value="ECO:0007669"/>
    <property type="project" value="TreeGrafter"/>
</dbReference>